<protein>
    <submittedName>
        <fullName evidence="2">Putative major pilin subunit</fullName>
    </submittedName>
</protein>
<sequence length="293" mass="30889">MSRRAFTLIELLVVIAIIAVLVGLLLPAVQKVREAAARVKCQNNLKQIGAACHMRHDAEGRFPPAVALRNNQWFHGFGGFVLPYVEQRAAFDRYRFDLKYDDPQNQPAVGVAVPVFVCPSAPGGRETTNAAGGLVYGVCDYSPIYDVDPNLIATGLLSPWSGDPTGVCAVGAGARFADILDGTSNSIAVAEVAGRPELWKNGRRAGDIQPCGWAAANGNIPINLDGWLADGSGPWGPCGVNCTNTHEIYGFHFAGASVVMADGSVRFLRTGTPITVLAALTTRAGGEVLTGGE</sequence>
<feature type="domain" description="DUF1559" evidence="1">
    <location>
        <begin position="30"/>
        <end position="268"/>
    </location>
</feature>
<dbReference type="Gene3D" id="3.30.700.10">
    <property type="entry name" value="Glycoprotein, Type 4 Pilin"/>
    <property type="match status" value="1"/>
</dbReference>
<dbReference type="Pfam" id="PF07596">
    <property type="entry name" value="SBP_bac_10"/>
    <property type="match status" value="1"/>
</dbReference>
<name>A0A517XPQ7_9BACT</name>
<evidence type="ECO:0000259" key="1">
    <source>
        <dbReference type="Pfam" id="PF07596"/>
    </source>
</evidence>
<reference evidence="2 3" key="1">
    <citation type="submission" date="2019-02" db="EMBL/GenBank/DDBJ databases">
        <title>Deep-cultivation of Planctomycetes and their phenomic and genomic characterization uncovers novel biology.</title>
        <authorList>
            <person name="Wiegand S."/>
            <person name="Jogler M."/>
            <person name="Boedeker C."/>
            <person name="Pinto D."/>
            <person name="Vollmers J."/>
            <person name="Rivas-Marin E."/>
            <person name="Kohn T."/>
            <person name="Peeters S.H."/>
            <person name="Heuer A."/>
            <person name="Rast P."/>
            <person name="Oberbeckmann S."/>
            <person name="Bunk B."/>
            <person name="Jeske O."/>
            <person name="Meyerdierks A."/>
            <person name="Storesund J.E."/>
            <person name="Kallscheuer N."/>
            <person name="Luecker S."/>
            <person name="Lage O.M."/>
            <person name="Pohl T."/>
            <person name="Merkel B.J."/>
            <person name="Hornburger P."/>
            <person name="Mueller R.-W."/>
            <person name="Bruemmer F."/>
            <person name="Labrenz M."/>
            <person name="Spormann A.M."/>
            <person name="Op den Camp H."/>
            <person name="Overmann J."/>
            <person name="Amann R."/>
            <person name="Jetten M.S.M."/>
            <person name="Mascher T."/>
            <person name="Medema M.H."/>
            <person name="Devos D.P."/>
            <person name="Kaster A.-K."/>
            <person name="Ovreas L."/>
            <person name="Rohde M."/>
            <person name="Galperin M.Y."/>
            <person name="Jogler C."/>
        </authorList>
    </citation>
    <scope>NUCLEOTIDE SEQUENCE [LARGE SCALE GENOMIC DNA]</scope>
    <source>
        <strain evidence="2 3">ETA_A1</strain>
    </source>
</reference>
<organism evidence="2 3">
    <name type="scientific">Urbifossiella limnaea</name>
    <dbReference type="NCBI Taxonomy" id="2528023"/>
    <lineage>
        <taxon>Bacteria</taxon>
        <taxon>Pseudomonadati</taxon>
        <taxon>Planctomycetota</taxon>
        <taxon>Planctomycetia</taxon>
        <taxon>Gemmatales</taxon>
        <taxon>Gemmataceae</taxon>
        <taxon>Urbifossiella</taxon>
    </lineage>
</organism>
<dbReference type="SUPFAM" id="SSF54523">
    <property type="entry name" value="Pili subunits"/>
    <property type="match status" value="1"/>
</dbReference>
<dbReference type="AlphaFoldDB" id="A0A517XPQ7"/>
<dbReference type="InterPro" id="IPR045584">
    <property type="entry name" value="Pilin-like"/>
</dbReference>
<dbReference type="NCBIfam" id="TIGR02532">
    <property type="entry name" value="IV_pilin_GFxxxE"/>
    <property type="match status" value="1"/>
</dbReference>
<dbReference type="InterPro" id="IPR011453">
    <property type="entry name" value="DUF1559"/>
</dbReference>
<gene>
    <name evidence="2" type="ORF">ETAA1_14220</name>
</gene>
<dbReference type="InterPro" id="IPR027558">
    <property type="entry name" value="Pre_pil_HX9DG_C"/>
</dbReference>
<dbReference type="OrthoDB" id="289947at2"/>
<dbReference type="Proteomes" id="UP000319576">
    <property type="component" value="Chromosome"/>
</dbReference>
<dbReference type="Pfam" id="PF07963">
    <property type="entry name" value="N_methyl"/>
    <property type="match status" value="1"/>
</dbReference>
<dbReference type="RefSeq" id="WP_145235534.1">
    <property type="nucleotide sequence ID" value="NZ_CP036273.1"/>
</dbReference>
<keyword evidence="3" id="KW-1185">Reference proteome</keyword>
<evidence type="ECO:0000313" key="3">
    <source>
        <dbReference type="Proteomes" id="UP000319576"/>
    </source>
</evidence>
<dbReference type="NCBIfam" id="TIGR04294">
    <property type="entry name" value="pre_pil_HX9DG"/>
    <property type="match status" value="1"/>
</dbReference>
<proteinExistence type="predicted"/>
<dbReference type="InterPro" id="IPR012902">
    <property type="entry name" value="N_methyl_site"/>
</dbReference>
<dbReference type="EMBL" id="CP036273">
    <property type="protein sequence ID" value="QDU19495.1"/>
    <property type="molecule type" value="Genomic_DNA"/>
</dbReference>
<evidence type="ECO:0000313" key="2">
    <source>
        <dbReference type="EMBL" id="QDU19495.1"/>
    </source>
</evidence>
<accession>A0A517XPQ7</accession>
<dbReference type="PANTHER" id="PTHR30093">
    <property type="entry name" value="GENERAL SECRETION PATHWAY PROTEIN G"/>
    <property type="match status" value="1"/>
</dbReference>
<dbReference type="KEGG" id="uli:ETAA1_14220"/>
<dbReference type="PANTHER" id="PTHR30093:SF2">
    <property type="entry name" value="TYPE II SECRETION SYSTEM PROTEIN H"/>
    <property type="match status" value="1"/>
</dbReference>